<dbReference type="SUPFAM" id="SSF56935">
    <property type="entry name" value="Porins"/>
    <property type="match status" value="1"/>
</dbReference>
<dbReference type="AlphaFoldDB" id="A0AAU7E8J9"/>
<reference evidence="1" key="1">
    <citation type="submission" date="2024-05" db="EMBL/GenBank/DDBJ databases">
        <title>Campylobacter coli isolated from environmental waters in Slovenia.</title>
        <authorList>
            <person name="Zautner A.E."/>
            <person name="Bunk B."/>
            <person name="Riedel T."/>
            <person name="Sproeer C."/>
        </authorList>
    </citation>
    <scope>NUCLEOTIDE SEQUENCE</scope>
    <source>
        <strain evidence="1">CCS1377</strain>
    </source>
</reference>
<proteinExistence type="predicted"/>
<sequence length="80" mass="9106">MSYIFADAVRLGGDFVYRMIATSNVAGDDDKDKYEIVARVDCKYSPKLSFQAWYSYINVDGNTEAQSGSKNVRLQTLYQF</sequence>
<dbReference type="Pfam" id="PF05538">
    <property type="entry name" value="Campylo_MOMP"/>
    <property type="match status" value="1"/>
</dbReference>
<accession>A0AAU7E8J9</accession>
<dbReference type="InterPro" id="IPR008439">
    <property type="entry name" value="Campylo_MOMP"/>
</dbReference>
<name>A0AAU7E8J9_9BACT</name>
<organism evidence="1">
    <name type="scientific">Campylobacter sp. CCS1377</name>
    <dbReference type="NCBI Taxonomy" id="3158229"/>
    <lineage>
        <taxon>Bacteria</taxon>
        <taxon>Pseudomonadati</taxon>
        <taxon>Campylobacterota</taxon>
        <taxon>Epsilonproteobacteria</taxon>
        <taxon>Campylobacterales</taxon>
        <taxon>Campylobacteraceae</taxon>
        <taxon>Campylobacter</taxon>
    </lineage>
</organism>
<evidence type="ECO:0000313" key="1">
    <source>
        <dbReference type="EMBL" id="XBJ29286.1"/>
    </source>
</evidence>
<dbReference type="EMBL" id="CP155620">
    <property type="protein sequence ID" value="XBJ29286.1"/>
    <property type="molecule type" value="Genomic_DNA"/>
</dbReference>
<gene>
    <name evidence="1" type="ORF">AAH949_00100</name>
</gene>
<dbReference type="RefSeq" id="WP_243832581.1">
    <property type="nucleotide sequence ID" value="NZ_CP155620.1"/>
</dbReference>
<protein>
    <submittedName>
        <fullName evidence="1">Major outer membrane protein</fullName>
    </submittedName>
</protein>